<dbReference type="AlphaFoldDB" id="A0A8J2FSI8"/>
<keyword evidence="2" id="KW-1185">Reference proteome</keyword>
<accession>A0A8J2FSI8</accession>
<proteinExistence type="predicted"/>
<name>A0A8J2FSI8_9BACT</name>
<comment type="caution">
    <text evidence="1">The sequence shown here is derived from an EMBL/GenBank/DDBJ whole genome shotgun (WGS) entry which is preliminary data.</text>
</comment>
<dbReference type="Proteomes" id="UP000663859">
    <property type="component" value="Unassembled WGS sequence"/>
</dbReference>
<reference evidence="1" key="1">
    <citation type="submission" date="2021-02" db="EMBL/GenBank/DDBJ databases">
        <authorList>
            <person name="Cremers G."/>
            <person name="Picone N."/>
        </authorList>
    </citation>
    <scope>NUCLEOTIDE SEQUENCE</scope>
    <source>
        <strain evidence="1">PQ17</strain>
    </source>
</reference>
<evidence type="ECO:0000313" key="2">
    <source>
        <dbReference type="Proteomes" id="UP000663859"/>
    </source>
</evidence>
<organism evidence="1 2">
    <name type="scientific">Candidatus Methylacidithermus pantelleriae</name>
    <dbReference type="NCBI Taxonomy" id="2744239"/>
    <lineage>
        <taxon>Bacteria</taxon>
        <taxon>Pseudomonadati</taxon>
        <taxon>Verrucomicrobiota</taxon>
        <taxon>Methylacidiphilae</taxon>
        <taxon>Methylacidiphilales</taxon>
        <taxon>Methylacidiphilaceae</taxon>
        <taxon>Candidatus Methylacidithermus</taxon>
    </lineage>
</organism>
<gene>
    <name evidence="1" type="ORF">MPNT_20216</name>
</gene>
<dbReference type="EMBL" id="CAJNOB010000012">
    <property type="protein sequence ID" value="CAF0696404.1"/>
    <property type="molecule type" value="Genomic_DNA"/>
</dbReference>
<protein>
    <submittedName>
        <fullName evidence="1">Uncharacterized protein</fullName>
    </submittedName>
</protein>
<sequence>MSERIWLREAFRCKLSFKLDLPARLLDHLQRHLLGLVLRREASGDTLLGVDPKGYKRAALDSRPGSLVWRKGAGRA</sequence>
<evidence type="ECO:0000313" key="1">
    <source>
        <dbReference type="EMBL" id="CAF0696404.1"/>
    </source>
</evidence>